<dbReference type="PANTHER" id="PTHR40780:SF3">
    <property type="entry name" value="DUF3669 DOMAIN-CONTAINING PROTEIN"/>
    <property type="match status" value="1"/>
</dbReference>
<dbReference type="Pfam" id="PF12417">
    <property type="entry name" value="DUF3669"/>
    <property type="match status" value="1"/>
</dbReference>
<gene>
    <name evidence="3" type="ORF">B0T17DRAFT_647202</name>
</gene>
<proteinExistence type="predicted"/>
<protein>
    <recommendedName>
        <fullName evidence="2">DUF3669 domain-containing protein</fullName>
    </recommendedName>
</protein>
<feature type="region of interest" description="Disordered" evidence="1">
    <location>
        <begin position="23"/>
        <end position="58"/>
    </location>
</feature>
<evidence type="ECO:0000256" key="1">
    <source>
        <dbReference type="SAM" id="MobiDB-lite"/>
    </source>
</evidence>
<reference evidence="3" key="1">
    <citation type="submission" date="2023-06" db="EMBL/GenBank/DDBJ databases">
        <title>Genome-scale phylogeny and comparative genomics of the fungal order Sordariales.</title>
        <authorList>
            <consortium name="Lawrence Berkeley National Laboratory"/>
            <person name="Hensen N."/>
            <person name="Bonometti L."/>
            <person name="Westerberg I."/>
            <person name="Brannstrom I.O."/>
            <person name="Guillou S."/>
            <person name="Cros-Aarteil S."/>
            <person name="Calhoun S."/>
            <person name="Haridas S."/>
            <person name="Kuo A."/>
            <person name="Mondo S."/>
            <person name="Pangilinan J."/>
            <person name="Riley R."/>
            <person name="LaButti K."/>
            <person name="Andreopoulos B."/>
            <person name="Lipzen A."/>
            <person name="Chen C."/>
            <person name="Yanf M."/>
            <person name="Daum C."/>
            <person name="Ng V."/>
            <person name="Clum A."/>
            <person name="Steindorff A."/>
            <person name="Ohm R."/>
            <person name="Martin F."/>
            <person name="Silar P."/>
            <person name="Natvig D."/>
            <person name="Lalanne C."/>
            <person name="Gautier V."/>
            <person name="Ament-velasquez S.L."/>
            <person name="Kruys A."/>
            <person name="Hutchinson M.I."/>
            <person name="Powell A.J."/>
            <person name="Barry K."/>
            <person name="Miller A.N."/>
            <person name="Grigoriev I.V."/>
            <person name="Debuchy R."/>
            <person name="Gladieux P."/>
            <person name="Thoren M.H."/>
            <person name="Johannesson H."/>
        </authorList>
    </citation>
    <scope>NUCLEOTIDE SEQUENCE</scope>
    <source>
        <strain evidence="3">SMH3391-2</strain>
    </source>
</reference>
<dbReference type="EMBL" id="JAULSR010000007">
    <property type="protein sequence ID" value="KAK0615344.1"/>
    <property type="molecule type" value="Genomic_DNA"/>
</dbReference>
<keyword evidence="4" id="KW-1185">Reference proteome</keyword>
<evidence type="ECO:0000313" key="4">
    <source>
        <dbReference type="Proteomes" id="UP001174934"/>
    </source>
</evidence>
<evidence type="ECO:0000259" key="2">
    <source>
        <dbReference type="Pfam" id="PF12417"/>
    </source>
</evidence>
<evidence type="ECO:0000313" key="3">
    <source>
        <dbReference type="EMBL" id="KAK0615344.1"/>
    </source>
</evidence>
<dbReference type="InterPro" id="IPR022137">
    <property type="entry name" value="Znf_prot_DUF3669"/>
</dbReference>
<sequence length="481" mass="53296">MSQEDSDEGGSWILADKGESLIAVSDDDEINMSPDFGPDDIWEDEPSPESSQDDLAAESPEQCLKRLLTLQPTLKPPSEPLPKFHDIAHGTNTTIYAHPGTTLAYKVPNPRSRNSARNLASKLWNNYIVQLRVNASFQSLPYHLSPTTTTTTTTTPVEIPHVHWFSRPDDASFWTTHLSRFPATISSPHHQPVTARRPLLCMERIPALPSPVRLALIHKFYPPSIQPTVAAAPGNQDACVVRPVLGGCYPAGMEDHVYDTSLRNFPLYANQLRDLGLELADIYTPMAHALAVLHWDTRVNASGVEFILAGAPSRSAGVRTGGAAAYDAGLARYMMARGEEARKWGFGQRPEKHKDKCRYDGASFSTYEEATHADVAGRQATALWMVGFDECRNIAMNVGGVQMAVEAFLQTNYCCPRPGGGDDMRTMWLAFERSYVEFSDDILKYAEDVDDVKAKRMLPRYFVNKVAEAIEKTNQPEGGLR</sequence>
<name>A0AA39WH83_9PEZI</name>
<feature type="compositionally biased region" description="Acidic residues" evidence="1">
    <location>
        <begin position="37"/>
        <end position="56"/>
    </location>
</feature>
<organism evidence="3 4">
    <name type="scientific">Bombardia bombarda</name>
    <dbReference type="NCBI Taxonomy" id="252184"/>
    <lineage>
        <taxon>Eukaryota</taxon>
        <taxon>Fungi</taxon>
        <taxon>Dikarya</taxon>
        <taxon>Ascomycota</taxon>
        <taxon>Pezizomycotina</taxon>
        <taxon>Sordariomycetes</taxon>
        <taxon>Sordariomycetidae</taxon>
        <taxon>Sordariales</taxon>
        <taxon>Lasiosphaeriaceae</taxon>
        <taxon>Bombardia</taxon>
    </lineage>
</organism>
<dbReference type="AlphaFoldDB" id="A0AA39WH83"/>
<dbReference type="Proteomes" id="UP001174934">
    <property type="component" value="Unassembled WGS sequence"/>
</dbReference>
<feature type="domain" description="DUF3669" evidence="2">
    <location>
        <begin position="383"/>
        <end position="444"/>
    </location>
</feature>
<comment type="caution">
    <text evidence="3">The sequence shown here is derived from an EMBL/GenBank/DDBJ whole genome shotgun (WGS) entry which is preliminary data.</text>
</comment>
<accession>A0AA39WH83</accession>
<dbReference type="PANTHER" id="PTHR40780">
    <property type="entry name" value="DUF3669 DOMAIN-CONTAINING PROTEIN"/>
    <property type="match status" value="1"/>
</dbReference>